<sequence length="81" mass="9048">MMAVISVLISFSSFFLFMYPIAGIVLAVFSGIIGHKSRFTEVERHMWVGGNPGRAGRDLAICSILFNLFMFYVLNEVNPLS</sequence>
<gene>
    <name evidence="2" type="ORF">ACFFJ8_24860</name>
</gene>
<keyword evidence="1" id="KW-1133">Transmembrane helix</keyword>
<feature type="transmembrane region" description="Helical" evidence="1">
    <location>
        <begin position="55"/>
        <end position="74"/>
    </location>
</feature>
<keyword evidence="1" id="KW-0812">Transmembrane</keyword>
<comment type="caution">
    <text evidence="2">The sequence shown here is derived from an EMBL/GenBank/DDBJ whole genome shotgun (WGS) entry which is preliminary data.</text>
</comment>
<evidence type="ECO:0000313" key="3">
    <source>
        <dbReference type="Proteomes" id="UP001589818"/>
    </source>
</evidence>
<evidence type="ECO:0000313" key="2">
    <source>
        <dbReference type="EMBL" id="MFC0394577.1"/>
    </source>
</evidence>
<protein>
    <recommendedName>
        <fullName evidence="4">DUF4190 domain-containing protein</fullName>
    </recommendedName>
</protein>
<keyword evidence="1" id="KW-0472">Membrane</keyword>
<accession>A0ABV6JFU0</accession>
<proteinExistence type="predicted"/>
<evidence type="ECO:0000256" key="1">
    <source>
        <dbReference type="SAM" id="Phobius"/>
    </source>
</evidence>
<keyword evidence="3" id="KW-1185">Reference proteome</keyword>
<dbReference type="Proteomes" id="UP001589818">
    <property type="component" value="Unassembled WGS sequence"/>
</dbReference>
<evidence type="ECO:0008006" key="4">
    <source>
        <dbReference type="Google" id="ProtNLM"/>
    </source>
</evidence>
<dbReference type="RefSeq" id="WP_204815748.1">
    <property type="nucleotide sequence ID" value="NZ_JANHOF010000001.1"/>
</dbReference>
<organism evidence="2 3">
    <name type="scientific">Paenibacillus mendelii</name>
    <dbReference type="NCBI Taxonomy" id="206163"/>
    <lineage>
        <taxon>Bacteria</taxon>
        <taxon>Bacillati</taxon>
        <taxon>Bacillota</taxon>
        <taxon>Bacilli</taxon>
        <taxon>Bacillales</taxon>
        <taxon>Paenibacillaceae</taxon>
        <taxon>Paenibacillus</taxon>
    </lineage>
</organism>
<name>A0ABV6JFU0_9BACL</name>
<feature type="transmembrane region" description="Helical" evidence="1">
    <location>
        <begin position="6"/>
        <end position="34"/>
    </location>
</feature>
<reference evidence="2 3" key="1">
    <citation type="submission" date="2024-09" db="EMBL/GenBank/DDBJ databases">
        <authorList>
            <person name="Sun Q."/>
            <person name="Mori K."/>
        </authorList>
    </citation>
    <scope>NUCLEOTIDE SEQUENCE [LARGE SCALE GENOMIC DNA]</scope>
    <source>
        <strain evidence="2 3">CCM 4839</strain>
    </source>
</reference>
<dbReference type="EMBL" id="JBHLVF010000041">
    <property type="protein sequence ID" value="MFC0394577.1"/>
    <property type="molecule type" value="Genomic_DNA"/>
</dbReference>